<organism evidence="2 3">
    <name type="scientific">Caerostris extrusa</name>
    <name type="common">Bark spider</name>
    <name type="synonym">Caerostris bankana</name>
    <dbReference type="NCBI Taxonomy" id="172846"/>
    <lineage>
        <taxon>Eukaryota</taxon>
        <taxon>Metazoa</taxon>
        <taxon>Ecdysozoa</taxon>
        <taxon>Arthropoda</taxon>
        <taxon>Chelicerata</taxon>
        <taxon>Arachnida</taxon>
        <taxon>Araneae</taxon>
        <taxon>Araneomorphae</taxon>
        <taxon>Entelegynae</taxon>
        <taxon>Araneoidea</taxon>
        <taxon>Araneidae</taxon>
        <taxon>Caerostris</taxon>
    </lineage>
</organism>
<feature type="domain" description="Ig-like" evidence="1">
    <location>
        <begin position="7"/>
        <end position="79"/>
    </location>
</feature>
<dbReference type="Gene3D" id="2.60.40.10">
    <property type="entry name" value="Immunoglobulins"/>
    <property type="match status" value="1"/>
</dbReference>
<comment type="caution">
    <text evidence="2">The sequence shown here is derived from an EMBL/GenBank/DDBJ whole genome shotgun (WGS) entry which is preliminary data.</text>
</comment>
<gene>
    <name evidence="2" type="ORF">CEXT_672561</name>
</gene>
<evidence type="ECO:0000313" key="2">
    <source>
        <dbReference type="EMBL" id="GIX80287.1"/>
    </source>
</evidence>
<dbReference type="InterPro" id="IPR007110">
    <property type="entry name" value="Ig-like_dom"/>
</dbReference>
<dbReference type="PROSITE" id="PS50835">
    <property type="entry name" value="IG_LIKE"/>
    <property type="match status" value="1"/>
</dbReference>
<accession>A0AAV4N622</accession>
<proteinExistence type="predicted"/>
<evidence type="ECO:0000313" key="3">
    <source>
        <dbReference type="Proteomes" id="UP001054945"/>
    </source>
</evidence>
<dbReference type="InterPro" id="IPR036179">
    <property type="entry name" value="Ig-like_dom_sf"/>
</dbReference>
<dbReference type="AlphaFoldDB" id="A0AAV4N622"/>
<reference evidence="2 3" key="1">
    <citation type="submission" date="2021-06" db="EMBL/GenBank/DDBJ databases">
        <title>Caerostris extrusa draft genome.</title>
        <authorList>
            <person name="Kono N."/>
            <person name="Arakawa K."/>
        </authorList>
    </citation>
    <scope>NUCLEOTIDE SEQUENCE [LARGE SCALE GENOMIC DNA]</scope>
</reference>
<dbReference type="SUPFAM" id="SSF48726">
    <property type="entry name" value="Immunoglobulin"/>
    <property type="match status" value="1"/>
</dbReference>
<dbReference type="InterPro" id="IPR013783">
    <property type="entry name" value="Ig-like_fold"/>
</dbReference>
<protein>
    <recommendedName>
        <fullName evidence="1">Ig-like domain-containing protein</fullName>
    </recommendedName>
</protein>
<sequence length="83" mass="9374">MFLCTAPLIANMNHAKSSTLDTFNCNVTGYPVHAITWKNAHWPLQAECPKTYSTLRHHGMYQCFLYNDLDGGTAELKISDILK</sequence>
<dbReference type="EMBL" id="BPLR01003014">
    <property type="protein sequence ID" value="GIX80287.1"/>
    <property type="molecule type" value="Genomic_DNA"/>
</dbReference>
<evidence type="ECO:0000259" key="1">
    <source>
        <dbReference type="PROSITE" id="PS50835"/>
    </source>
</evidence>
<keyword evidence="3" id="KW-1185">Reference proteome</keyword>
<dbReference type="Proteomes" id="UP001054945">
    <property type="component" value="Unassembled WGS sequence"/>
</dbReference>
<name>A0AAV4N622_CAEEX</name>